<dbReference type="Pfam" id="PF13480">
    <property type="entry name" value="Acetyltransf_6"/>
    <property type="match status" value="1"/>
</dbReference>
<dbReference type="OrthoDB" id="140543at2157"/>
<feature type="domain" description="BioF2-like acetyltransferase" evidence="7">
    <location>
        <begin position="165"/>
        <end position="292"/>
    </location>
</feature>
<evidence type="ECO:0000256" key="1">
    <source>
        <dbReference type="ARBA" id="ARBA00009943"/>
    </source>
</evidence>
<dbReference type="PROSITE" id="PS51191">
    <property type="entry name" value="FEMABX"/>
    <property type="match status" value="1"/>
</dbReference>
<proteinExistence type="inferred from homology"/>
<dbReference type="GeneID" id="8779447"/>
<evidence type="ECO:0000256" key="6">
    <source>
        <dbReference type="ARBA" id="ARBA00023316"/>
    </source>
</evidence>
<dbReference type="GO" id="GO:0044038">
    <property type="term" value="P:cell wall macromolecule biosynthetic process"/>
    <property type="evidence" value="ECO:0007669"/>
    <property type="project" value="InterPro"/>
</dbReference>
<evidence type="ECO:0000256" key="3">
    <source>
        <dbReference type="ARBA" id="ARBA00022960"/>
    </source>
</evidence>
<keyword evidence="6" id="KW-0961">Cell wall biogenesis/degradation</keyword>
<dbReference type="SUPFAM" id="SSF55729">
    <property type="entry name" value="Acyl-CoA N-acyltransferases (Nat)"/>
    <property type="match status" value="1"/>
</dbReference>
<evidence type="ECO:0000313" key="9">
    <source>
        <dbReference type="Proteomes" id="UP000002613"/>
    </source>
</evidence>
<organism evidence="8 9">
    <name type="scientific">Ferroglobus placidus (strain DSM 10642 / AEDII12DO)</name>
    <dbReference type="NCBI Taxonomy" id="589924"/>
    <lineage>
        <taxon>Archaea</taxon>
        <taxon>Methanobacteriati</taxon>
        <taxon>Methanobacteriota</taxon>
        <taxon>Archaeoglobi</taxon>
        <taxon>Archaeoglobales</taxon>
        <taxon>Archaeoglobaceae</taxon>
        <taxon>Ferroglobus</taxon>
    </lineage>
</organism>
<dbReference type="HOGENOM" id="CLU_071764_0_0_2"/>
<dbReference type="AlphaFoldDB" id="D3RZZ3"/>
<gene>
    <name evidence="8" type="ordered locus">Ferp_1916</name>
</gene>
<dbReference type="eggNOG" id="arCOG03320">
    <property type="taxonomic scope" value="Archaea"/>
</dbReference>
<dbReference type="PANTHER" id="PTHR36174:SF1">
    <property type="entry name" value="LIPID II:GLYCINE GLYCYLTRANSFERASE"/>
    <property type="match status" value="1"/>
</dbReference>
<dbReference type="GO" id="GO:0016755">
    <property type="term" value="F:aminoacyltransferase activity"/>
    <property type="evidence" value="ECO:0007669"/>
    <property type="project" value="InterPro"/>
</dbReference>
<protein>
    <recommendedName>
        <fullName evidence="7">BioF2-like acetyltransferase domain-containing protein</fullName>
    </recommendedName>
</protein>
<keyword evidence="3" id="KW-0133">Cell shape</keyword>
<dbReference type="Proteomes" id="UP000002613">
    <property type="component" value="Chromosome"/>
</dbReference>
<evidence type="ECO:0000256" key="4">
    <source>
        <dbReference type="ARBA" id="ARBA00022984"/>
    </source>
</evidence>
<dbReference type="PaxDb" id="589924-Ferp_1916"/>
<evidence type="ECO:0000256" key="5">
    <source>
        <dbReference type="ARBA" id="ARBA00023315"/>
    </source>
</evidence>
<keyword evidence="4" id="KW-0573">Peptidoglycan synthesis</keyword>
<evidence type="ECO:0000313" key="8">
    <source>
        <dbReference type="EMBL" id="ADC66056.1"/>
    </source>
</evidence>
<keyword evidence="2" id="KW-0808">Transferase</keyword>
<dbReference type="GO" id="GO:0071555">
    <property type="term" value="P:cell wall organization"/>
    <property type="evidence" value="ECO:0007669"/>
    <property type="project" value="UniProtKB-KW"/>
</dbReference>
<accession>D3RZZ3</accession>
<dbReference type="InterPro" id="IPR016181">
    <property type="entry name" value="Acyl_CoA_acyltransferase"/>
</dbReference>
<keyword evidence="5" id="KW-0012">Acyltransferase</keyword>
<dbReference type="InterPro" id="IPR038740">
    <property type="entry name" value="BioF2-like_GNAT_dom"/>
</dbReference>
<comment type="similarity">
    <text evidence="1">Belongs to the FemABX family.</text>
</comment>
<dbReference type="PANTHER" id="PTHR36174">
    <property type="entry name" value="LIPID II:GLYCINE GLYCYLTRANSFERASE"/>
    <property type="match status" value="1"/>
</dbReference>
<reference evidence="8 9" key="2">
    <citation type="journal article" date="2011" name="Stand. Genomic Sci.">
        <title>Complete genome sequence of Ferroglobus placidus AEDII12DO.</title>
        <authorList>
            <person name="Anderson I."/>
            <person name="Risso C."/>
            <person name="Holmes D."/>
            <person name="Lucas S."/>
            <person name="Copeland A."/>
            <person name="Lapidus A."/>
            <person name="Cheng J.F."/>
            <person name="Bruce D."/>
            <person name="Goodwin L."/>
            <person name="Pitluck S."/>
            <person name="Saunders E."/>
            <person name="Brettin T."/>
            <person name="Detter J.C."/>
            <person name="Han C."/>
            <person name="Tapia R."/>
            <person name="Larimer F."/>
            <person name="Land M."/>
            <person name="Hauser L."/>
            <person name="Woyke T."/>
            <person name="Lovley D."/>
            <person name="Kyrpides N."/>
            <person name="Ivanova N."/>
        </authorList>
    </citation>
    <scope>NUCLEOTIDE SEQUENCE [LARGE SCALE GENOMIC DNA]</scope>
    <source>
        <strain evidence="9">DSM 10642 / AEDII12DO</strain>
    </source>
</reference>
<dbReference type="Gene3D" id="3.40.630.30">
    <property type="match status" value="1"/>
</dbReference>
<dbReference type="InterPro" id="IPR050644">
    <property type="entry name" value="PG_Glycine_Bridge_Synth"/>
</dbReference>
<evidence type="ECO:0000256" key="2">
    <source>
        <dbReference type="ARBA" id="ARBA00022679"/>
    </source>
</evidence>
<evidence type="ECO:0000259" key="7">
    <source>
        <dbReference type="Pfam" id="PF13480"/>
    </source>
</evidence>
<dbReference type="InterPro" id="IPR003447">
    <property type="entry name" value="FEMABX"/>
</dbReference>
<sequence length="334" mass="38822">MVELKTVEDGTLWDELVNSSSFATIFHEWKWLKAAEKHSGWKFYPVVCYKGMEPVSLFPVFYKRLKSINLVFSPPPKLAIPYLGPLILNDRNLRSSIVEYNYRRSIKALDEFFRELNADFVRIFTPPGLVDVRPFKWNNYKADPFYSYVIDLNRSSEELWMSIEKKLRQNIKKAKKVGFDIYEGGVRELKKVIELVNLRYSEQNKSSDVNVEYLLEIYNALSEKVKVVVVEFEGEVVTGIIDLAYRDKVSSWIGNPKVTVSGTYPNDLLNWHVIEKAQTSGYKKYEIIGANTERLSEFKVRYNPDLWLYFVVVKKNAKASIASTFYTMFGGKSK</sequence>
<dbReference type="GO" id="GO:0008360">
    <property type="term" value="P:regulation of cell shape"/>
    <property type="evidence" value="ECO:0007669"/>
    <property type="project" value="UniProtKB-KW"/>
</dbReference>
<dbReference type="STRING" id="589924.Ferp_1916"/>
<dbReference type="KEGG" id="fpl:Ferp_1916"/>
<keyword evidence="9" id="KW-1185">Reference proteome</keyword>
<reference evidence="9" key="1">
    <citation type="submission" date="2010-02" db="EMBL/GenBank/DDBJ databases">
        <title>Complete sequence of Ferroglobus placidus DSM 10642.</title>
        <authorList>
            <consortium name="US DOE Joint Genome Institute"/>
            <person name="Lucas S."/>
            <person name="Copeland A."/>
            <person name="Lapidus A."/>
            <person name="Cheng J.-F."/>
            <person name="Bruce D."/>
            <person name="Goodwin L."/>
            <person name="Pitluck S."/>
            <person name="Saunders E."/>
            <person name="Brettin T."/>
            <person name="Detter J.C."/>
            <person name="Han C."/>
            <person name="Tapia R."/>
            <person name="Larimer F."/>
            <person name="Land M."/>
            <person name="Hauser L."/>
            <person name="Kyrpides N."/>
            <person name="Ivanova N."/>
            <person name="Holmes D."/>
            <person name="Lovley D."/>
            <person name="Kyrpides N."/>
            <person name="Anderson I.J."/>
            <person name="Woyke T."/>
        </authorList>
    </citation>
    <scope>NUCLEOTIDE SEQUENCE [LARGE SCALE GENOMIC DNA]</scope>
    <source>
        <strain evidence="9">DSM 10642 / AEDII12DO</strain>
    </source>
</reference>
<dbReference type="EMBL" id="CP001899">
    <property type="protein sequence ID" value="ADC66056.1"/>
    <property type="molecule type" value="Genomic_DNA"/>
</dbReference>
<name>D3RZZ3_FERPA</name>
<dbReference type="RefSeq" id="WP_012966395.1">
    <property type="nucleotide sequence ID" value="NC_013849.1"/>
</dbReference>